<protein>
    <submittedName>
        <fullName evidence="7">O-antigen/teichoic acid export membrane protein</fullName>
    </submittedName>
</protein>
<keyword evidence="4 6" id="KW-1133">Transmembrane helix</keyword>
<keyword evidence="5 6" id="KW-0472">Membrane</keyword>
<feature type="transmembrane region" description="Helical" evidence="6">
    <location>
        <begin position="83"/>
        <end position="105"/>
    </location>
</feature>
<feature type="transmembrane region" description="Helical" evidence="6">
    <location>
        <begin position="189"/>
        <end position="208"/>
    </location>
</feature>
<dbReference type="PANTHER" id="PTHR30250">
    <property type="entry name" value="PST FAMILY PREDICTED COLANIC ACID TRANSPORTER"/>
    <property type="match status" value="1"/>
</dbReference>
<feature type="transmembrane region" description="Helical" evidence="6">
    <location>
        <begin position="467"/>
        <end position="485"/>
    </location>
</feature>
<feature type="transmembrane region" description="Helical" evidence="6">
    <location>
        <begin position="349"/>
        <end position="372"/>
    </location>
</feature>
<dbReference type="InterPro" id="IPR050833">
    <property type="entry name" value="Poly_Biosynth_Transport"/>
</dbReference>
<accession>A0A327WU71</accession>
<reference evidence="7 8" key="1">
    <citation type="submission" date="2018-06" db="EMBL/GenBank/DDBJ databases">
        <title>Genomic Encyclopedia of Archaeal and Bacterial Type Strains, Phase II (KMG-II): from individual species to whole genera.</title>
        <authorList>
            <person name="Goeker M."/>
        </authorList>
    </citation>
    <scope>NUCLEOTIDE SEQUENCE [LARGE SCALE GENOMIC DNA]</scope>
    <source>
        <strain evidence="7 8">DSM 21851</strain>
    </source>
</reference>
<dbReference type="RefSeq" id="WP_111629851.1">
    <property type="nucleotide sequence ID" value="NZ_QLMC01000004.1"/>
</dbReference>
<dbReference type="AlphaFoldDB" id="A0A327WU71"/>
<keyword evidence="3 6" id="KW-0812">Transmembrane</keyword>
<feature type="transmembrane region" description="Helical" evidence="6">
    <location>
        <begin position="164"/>
        <end position="183"/>
    </location>
</feature>
<evidence type="ECO:0000313" key="8">
    <source>
        <dbReference type="Proteomes" id="UP000248790"/>
    </source>
</evidence>
<dbReference type="OrthoDB" id="7011692at2"/>
<dbReference type="GO" id="GO:0005886">
    <property type="term" value="C:plasma membrane"/>
    <property type="evidence" value="ECO:0007669"/>
    <property type="project" value="UniProtKB-SubCell"/>
</dbReference>
<gene>
    <name evidence="7" type="ORF">LX87_03833</name>
</gene>
<keyword evidence="2" id="KW-1003">Cell membrane</keyword>
<keyword evidence="8" id="KW-1185">Reference proteome</keyword>
<evidence type="ECO:0000256" key="2">
    <source>
        <dbReference type="ARBA" id="ARBA00022475"/>
    </source>
</evidence>
<proteinExistence type="predicted"/>
<organism evidence="7 8">
    <name type="scientific">Larkinella arboricola</name>
    <dbReference type="NCBI Taxonomy" id="643671"/>
    <lineage>
        <taxon>Bacteria</taxon>
        <taxon>Pseudomonadati</taxon>
        <taxon>Bacteroidota</taxon>
        <taxon>Cytophagia</taxon>
        <taxon>Cytophagales</taxon>
        <taxon>Spirosomataceae</taxon>
        <taxon>Larkinella</taxon>
    </lineage>
</organism>
<feature type="transmembrane region" description="Helical" evidence="6">
    <location>
        <begin position="409"/>
        <end position="430"/>
    </location>
</feature>
<dbReference type="Proteomes" id="UP000248790">
    <property type="component" value="Unassembled WGS sequence"/>
</dbReference>
<dbReference type="EMBL" id="QLMC01000004">
    <property type="protein sequence ID" value="RAJ96083.1"/>
    <property type="molecule type" value="Genomic_DNA"/>
</dbReference>
<evidence type="ECO:0000256" key="3">
    <source>
        <dbReference type="ARBA" id="ARBA00022692"/>
    </source>
</evidence>
<feature type="transmembrane region" description="Helical" evidence="6">
    <location>
        <begin position="381"/>
        <end position="403"/>
    </location>
</feature>
<feature type="transmembrane region" description="Helical" evidence="6">
    <location>
        <begin position="12"/>
        <end position="35"/>
    </location>
</feature>
<sequence length="508" mass="56345">MSTVSRLVSGSLASWARIGVTVLIQVALVPIFLSYWDVSTYGIWVAIQALISVLNILDRGYVDYLGYEFLKLGKDNSVQISKKLWSGIWVLLITGAVEVILVGLFSFSDFLTNTLAEGNNINQDLVWQASWTLIFQWAGWTFFSNTTGLFFRALSVWGYYSRMAWWDVAIPLLTSIASVIIVIYGGNLFMVGLGSNAFLGIITIFRFYDIFKLLKKEAIKKEAGSLQTGFNNYLISLMLSGRYFFENFRQQGIRLILTPLVGITGLAAFSTMRTGANVVQQGLLTITNPMLPELMRFLNQKEQDKMEATFGTVWFVLICVLSPGVMVLQAVVEPIFVTWTKGKILFDPILFGALSASILVYSVAQPAMAIIVGNNQLKKQIVLSIISAFVLLASLLVFIPIFGLAGAGLALLVAEIFTASGLIMFAKKWLNANNLSWPNKASNSAILSILITAIGMVFLKAFPDKAWMALLTYAVFSLSLSMYYWNNTPDLAKVKLTQFINKFFITNA</sequence>
<evidence type="ECO:0000256" key="6">
    <source>
        <dbReference type="SAM" id="Phobius"/>
    </source>
</evidence>
<comment type="subcellular location">
    <subcellularLocation>
        <location evidence="1">Cell membrane</location>
        <topology evidence="1">Multi-pass membrane protein</topology>
    </subcellularLocation>
</comment>
<feature type="transmembrane region" description="Helical" evidence="6">
    <location>
        <begin position="308"/>
        <end position="329"/>
    </location>
</feature>
<feature type="transmembrane region" description="Helical" evidence="6">
    <location>
        <begin position="41"/>
        <end position="62"/>
    </location>
</feature>
<evidence type="ECO:0000256" key="4">
    <source>
        <dbReference type="ARBA" id="ARBA00022989"/>
    </source>
</evidence>
<dbReference type="PANTHER" id="PTHR30250:SF26">
    <property type="entry name" value="PSMA PROTEIN"/>
    <property type="match status" value="1"/>
</dbReference>
<name>A0A327WU71_LARAB</name>
<feature type="transmembrane region" description="Helical" evidence="6">
    <location>
        <begin position="442"/>
        <end position="461"/>
    </location>
</feature>
<evidence type="ECO:0000313" key="7">
    <source>
        <dbReference type="EMBL" id="RAJ96083.1"/>
    </source>
</evidence>
<comment type="caution">
    <text evidence="7">The sequence shown here is derived from an EMBL/GenBank/DDBJ whole genome shotgun (WGS) entry which is preliminary data.</text>
</comment>
<evidence type="ECO:0000256" key="5">
    <source>
        <dbReference type="ARBA" id="ARBA00023136"/>
    </source>
</evidence>
<evidence type="ECO:0000256" key="1">
    <source>
        <dbReference type="ARBA" id="ARBA00004651"/>
    </source>
</evidence>